<sequence>MATKKTAVIPEEEILAAATEENINEHALHQTETEPEPDRVLSAEGAPGDADLIDICQTDSESANPEGMPIEDAARNTPEAPVSQTGSGTELPGEFPAGSDELTAPEAPVSQTDSDLEEKKPEESPPARRTRKPRAKKSESDTAAAELSGDASDGVEAPEKKPRRRAAARPASPVVSIDERPSVETEADKARNDLLDLVESLKTKRILTGTIQGIERPADHPSRSLAVIYHGDIKVIIPAEEAVEPPEDFRGRLPEDVLHYMVTKRLGAEVDYIIKGIDAKAGVAVGSRLEAMSAKRRAYYFGTDRDGNNLLYEGICAEARVVSVIRAGIFVDLFGLEVYIPLRELSYQRMLDAQDSFQPGQRILVKILSIDRSDRTRIRVSASIKQAGENPYEKALRRYSVGNRYVGTVSMVDMNGVFVSLDGGIDCLCSYPKRGRPPRGSRVTVRILGINNESNRIWGAITHIATPR</sequence>
<dbReference type="AlphaFoldDB" id="A0A1E3UM03"/>
<dbReference type="Proteomes" id="UP000094271">
    <property type="component" value="Unassembled WGS sequence"/>
</dbReference>
<dbReference type="CDD" id="cd00164">
    <property type="entry name" value="S1_like"/>
    <property type="match status" value="1"/>
</dbReference>
<name>A0A1E3UM03_9FIRM</name>
<evidence type="ECO:0000256" key="1">
    <source>
        <dbReference type="SAM" id="MobiDB-lite"/>
    </source>
</evidence>
<feature type="compositionally biased region" description="Basic and acidic residues" evidence="1">
    <location>
        <begin position="177"/>
        <end position="187"/>
    </location>
</feature>
<gene>
    <name evidence="3" type="ORF">BEI59_05855</name>
</gene>
<comment type="caution">
    <text evidence="3">The sequence shown here is derived from an EMBL/GenBank/DDBJ whole genome shotgun (WGS) entry which is preliminary data.</text>
</comment>
<feature type="region of interest" description="Disordered" evidence="1">
    <location>
        <begin position="20"/>
        <end position="187"/>
    </location>
</feature>
<dbReference type="EMBL" id="MEHA01000003">
    <property type="protein sequence ID" value="ODR54078.1"/>
    <property type="molecule type" value="Genomic_DNA"/>
</dbReference>
<accession>A0A1E3UM03</accession>
<evidence type="ECO:0000313" key="4">
    <source>
        <dbReference type="Proteomes" id="UP000094271"/>
    </source>
</evidence>
<dbReference type="GO" id="GO:0003676">
    <property type="term" value="F:nucleic acid binding"/>
    <property type="evidence" value="ECO:0007669"/>
    <property type="project" value="InterPro"/>
</dbReference>
<evidence type="ECO:0000313" key="3">
    <source>
        <dbReference type="EMBL" id="ODR54078.1"/>
    </source>
</evidence>
<proteinExistence type="predicted"/>
<dbReference type="OrthoDB" id="9793609at2"/>
<dbReference type="Gene3D" id="2.40.50.140">
    <property type="entry name" value="Nucleic acid-binding proteins"/>
    <property type="match status" value="2"/>
</dbReference>
<dbReference type="InterPro" id="IPR003029">
    <property type="entry name" value="S1_domain"/>
</dbReference>
<feature type="compositionally biased region" description="Basic and acidic residues" evidence="1">
    <location>
        <begin position="23"/>
        <end position="41"/>
    </location>
</feature>
<organism evidence="3 4">
    <name type="scientific">Eisenbergiella tayi</name>
    <dbReference type="NCBI Taxonomy" id="1432052"/>
    <lineage>
        <taxon>Bacteria</taxon>
        <taxon>Bacillati</taxon>
        <taxon>Bacillota</taxon>
        <taxon>Clostridia</taxon>
        <taxon>Lachnospirales</taxon>
        <taxon>Lachnospiraceae</taxon>
        <taxon>Eisenbergiella</taxon>
    </lineage>
</organism>
<dbReference type="RefSeq" id="WP_069431241.1">
    <property type="nucleotide sequence ID" value="NZ_MEHA01000003.1"/>
</dbReference>
<dbReference type="InterPro" id="IPR012340">
    <property type="entry name" value="NA-bd_OB-fold"/>
</dbReference>
<feature type="domain" description="S1 motif" evidence="2">
    <location>
        <begin position="314"/>
        <end position="383"/>
    </location>
</feature>
<evidence type="ECO:0000259" key="2">
    <source>
        <dbReference type="PROSITE" id="PS50126"/>
    </source>
</evidence>
<dbReference type="SMART" id="SM00316">
    <property type="entry name" value="S1"/>
    <property type="match status" value="2"/>
</dbReference>
<protein>
    <recommendedName>
        <fullName evidence="2">S1 motif domain-containing protein</fullName>
    </recommendedName>
</protein>
<reference evidence="3 4" key="1">
    <citation type="submission" date="2016-08" db="EMBL/GenBank/DDBJ databases">
        <authorList>
            <person name="Seilhamer J.J."/>
        </authorList>
    </citation>
    <scope>NUCLEOTIDE SEQUENCE [LARGE SCALE GENOMIC DNA]</scope>
    <source>
        <strain evidence="3 4">NML150140-1</strain>
    </source>
</reference>
<feature type="compositionally biased region" description="Basic and acidic residues" evidence="1">
    <location>
        <begin position="117"/>
        <end position="126"/>
    </location>
</feature>
<dbReference type="SUPFAM" id="SSF50249">
    <property type="entry name" value="Nucleic acid-binding proteins"/>
    <property type="match status" value="2"/>
</dbReference>
<dbReference type="Pfam" id="PF00575">
    <property type="entry name" value="S1"/>
    <property type="match status" value="1"/>
</dbReference>
<dbReference type="PROSITE" id="PS50126">
    <property type="entry name" value="S1"/>
    <property type="match status" value="1"/>
</dbReference>